<dbReference type="CDD" id="cd00118">
    <property type="entry name" value="LysM"/>
    <property type="match status" value="1"/>
</dbReference>
<dbReference type="Pfam" id="PF01476">
    <property type="entry name" value="LysM"/>
    <property type="match status" value="1"/>
</dbReference>
<dbReference type="PANTHER" id="PTHR34700">
    <property type="entry name" value="POTASSIUM BINDING PROTEIN KBP"/>
    <property type="match status" value="1"/>
</dbReference>
<dbReference type="Proteomes" id="UP000048926">
    <property type="component" value="Unassembled WGS sequence"/>
</dbReference>
<keyword evidence="3" id="KW-1185">Reference proteome</keyword>
<evidence type="ECO:0000313" key="2">
    <source>
        <dbReference type="EMBL" id="CTQ43021.1"/>
    </source>
</evidence>
<organism evidence="2 3">
    <name type="scientific">Roseibium aggregatum</name>
    <dbReference type="NCBI Taxonomy" id="187304"/>
    <lineage>
        <taxon>Bacteria</taxon>
        <taxon>Pseudomonadati</taxon>
        <taxon>Pseudomonadota</taxon>
        <taxon>Alphaproteobacteria</taxon>
        <taxon>Hyphomicrobiales</taxon>
        <taxon>Stappiaceae</taxon>
        <taxon>Roseibium</taxon>
    </lineage>
</organism>
<feature type="domain" description="LysM" evidence="1">
    <location>
        <begin position="109"/>
        <end position="157"/>
    </location>
</feature>
<dbReference type="Gene3D" id="3.10.350.10">
    <property type="entry name" value="LysM domain"/>
    <property type="match status" value="1"/>
</dbReference>
<dbReference type="Pfam" id="PF10648">
    <property type="entry name" value="Gmad2"/>
    <property type="match status" value="1"/>
</dbReference>
<dbReference type="RefSeq" id="WP_055655105.1">
    <property type="nucleotide sequence ID" value="NZ_CXST01000001.1"/>
</dbReference>
<dbReference type="PANTHER" id="PTHR34700:SF4">
    <property type="entry name" value="PHAGE-LIKE ELEMENT PBSX PROTEIN XKDP"/>
    <property type="match status" value="1"/>
</dbReference>
<dbReference type="STRING" id="187304.B0E33_22915"/>
<dbReference type="SMART" id="SM00257">
    <property type="entry name" value="LysM"/>
    <property type="match status" value="1"/>
</dbReference>
<gene>
    <name evidence="2" type="ORF">LAL4801_01458</name>
</gene>
<evidence type="ECO:0000313" key="3">
    <source>
        <dbReference type="Proteomes" id="UP000048926"/>
    </source>
</evidence>
<dbReference type="InterPro" id="IPR018392">
    <property type="entry name" value="LysM"/>
</dbReference>
<dbReference type="PROSITE" id="PS51782">
    <property type="entry name" value="LYSM"/>
    <property type="match status" value="1"/>
</dbReference>
<dbReference type="OrthoDB" id="370541at2"/>
<dbReference type="SUPFAM" id="SSF54106">
    <property type="entry name" value="LysM domain"/>
    <property type="match status" value="1"/>
</dbReference>
<protein>
    <submittedName>
        <fullName evidence="2">LysM domain/BON superfamily protein</fullName>
    </submittedName>
</protein>
<dbReference type="EMBL" id="CXST01000001">
    <property type="protein sequence ID" value="CTQ43021.1"/>
    <property type="molecule type" value="Genomic_DNA"/>
</dbReference>
<proteinExistence type="predicted"/>
<dbReference type="InterPro" id="IPR036779">
    <property type="entry name" value="LysM_dom_sf"/>
</dbReference>
<sequence length="162" mass="17746">MTVTLDIQQPQPFDLVGSRILIAGNATAFEGTLSIRVSEGHDEYASFTQVGSLGLKQFQGYIDIPDTNQFQLNRLFLTLADDTGNENGPSVVIPVLFGPRILAGYGGWQPYTVKSGDTLTKIAQDQYGTSDYQPIFDANQHILSSPNVIFPGQVLRIPRNDI</sequence>
<dbReference type="AlphaFoldDB" id="A0A0M6XYT7"/>
<dbReference type="InterPro" id="IPR018911">
    <property type="entry name" value="Gmad2_Ig-like_dom"/>
</dbReference>
<name>A0A0M6XYT7_9HYPH</name>
<accession>A0A0M6XYT7</accession>
<reference evidence="3" key="1">
    <citation type="submission" date="2015-07" db="EMBL/GenBank/DDBJ databases">
        <authorList>
            <person name="Rodrigo-Torres Lidia"/>
            <person name="Arahal R.David."/>
        </authorList>
    </citation>
    <scope>NUCLEOTIDE SEQUENCE [LARGE SCALE GENOMIC DNA]</scope>
    <source>
        <strain evidence="3">CECT 4801</strain>
    </source>
</reference>
<evidence type="ECO:0000259" key="1">
    <source>
        <dbReference type="PROSITE" id="PS51782"/>
    </source>
</evidence>
<dbReference type="InterPro" id="IPR052196">
    <property type="entry name" value="Bact_Kbp"/>
</dbReference>